<feature type="chain" id="PRO_5013848747" description="ISXO2-like transposase domain-containing protein" evidence="2">
    <location>
        <begin position="19"/>
        <end position="678"/>
    </location>
</feature>
<reference evidence="5" key="1">
    <citation type="submission" date="2017-10" db="EMBL/GenBank/DDBJ databases">
        <title>Rapid genome shrinkage in a self-fertile nematode reveals novel sperm competition proteins.</title>
        <authorList>
            <person name="Yin D."/>
            <person name="Schwarz E.M."/>
            <person name="Thomas C.G."/>
            <person name="Felde R.L."/>
            <person name="Korf I.F."/>
            <person name="Cutter A.D."/>
            <person name="Schartner C.M."/>
            <person name="Ralston E.J."/>
            <person name="Meyer B.J."/>
            <person name="Haag E.S."/>
        </authorList>
    </citation>
    <scope>NUCLEOTIDE SEQUENCE [LARGE SCALE GENOMIC DNA]</scope>
    <source>
        <strain evidence="5">JU1422</strain>
    </source>
</reference>
<dbReference type="Proteomes" id="UP000230233">
    <property type="component" value="Chromosome II"/>
</dbReference>
<dbReference type="EMBL" id="PDUG01000002">
    <property type="protein sequence ID" value="PIC44229.1"/>
    <property type="molecule type" value="Genomic_DNA"/>
</dbReference>
<feature type="compositionally biased region" description="Low complexity" evidence="1">
    <location>
        <begin position="549"/>
        <end position="567"/>
    </location>
</feature>
<sequence>MNLLLHIFVILFLPAASTRNATRLRRAANSIKFLVEPEEVSPIEEILEIEELRLNNLHKYIGSANDRSWEGQLKAYSFLARYGLIANERRCRCNAAAMSVVADGKNLIWRCTSCKGSSKLSLKSGSFFEGLKTSVQSIIYLAASWIENPQKTVRQTALDLQLSPDLVVDAYAWFRDMCQAWFERESANQRFRLGGPGTVVEIDETLLYKAKYNRGRMLNRPQIWVFGLLERGTNKVAMFEVPNRTAATLLPLIEAHVEPGTTVISDGWAAYGGIRNLQAGYNHLWVNHKTNFVDPLDRRVHTQGIESTWGAFKRLRKQRFGDPQESLKGHLFTYTWRRFHNHKKLLNHLLMEMLTYRRDSTGSGQTTNPVFPMLQPRNRPQVHAVPSASLPVNLNALPVYQQVLPIQQVPSYQQVFQQAGPPPPYQSLAFPQQPQQQMQGFPLMHPQQNPGLSQFQLPQYPGPSHSQLPQQNPGPSHSQLPQQNPGPSHSQLPQQNPGPSHSQLPQQQVDQEEDEPEEEEDSPTSPERKRARKTGPTSGSTRRGAVQPASGTGRGAVRGAAQGASRGTTREAGRGAVRGATRGASSGAAQGAAPGTGRGAVRGAVRGAAQGPGTGRGATRAAAGGTRRGAVRGAVRGAAQGPGTGRGATRAAAGGTRRGAVRGAVRGSRPKAARGAAQ</sequence>
<evidence type="ECO:0000313" key="4">
    <source>
        <dbReference type="EMBL" id="PIC44229.1"/>
    </source>
</evidence>
<feature type="compositionally biased region" description="Low complexity" evidence="1">
    <location>
        <begin position="574"/>
        <end position="593"/>
    </location>
</feature>
<dbReference type="SMART" id="SM01126">
    <property type="entry name" value="DDE_Tnp_IS1595"/>
    <property type="match status" value="1"/>
</dbReference>
<proteinExistence type="predicted"/>
<keyword evidence="5" id="KW-1185">Reference proteome</keyword>
<feature type="region of interest" description="Disordered" evidence="1">
    <location>
        <begin position="415"/>
        <end position="678"/>
    </location>
</feature>
<evidence type="ECO:0000256" key="1">
    <source>
        <dbReference type="SAM" id="MobiDB-lite"/>
    </source>
</evidence>
<dbReference type="InterPro" id="IPR053164">
    <property type="entry name" value="IS1016-like_transposase"/>
</dbReference>
<dbReference type="InterPro" id="IPR024445">
    <property type="entry name" value="Tnp_ISXO2-like"/>
</dbReference>
<dbReference type="PANTHER" id="PTHR47163:SF3">
    <property type="entry name" value="PROTEIN CBG18017"/>
    <property type="match status" value="1"/>
</dbReference>
<evidence type="ECO:0000259" key="3">
    <source>
        <dbReference type="SMART" id="SM01126"/>
    </source>
</evidence>
<evidence type="ECO:0000256" key="2">
    <source>
        <dbReference type="SAM" id="SignalP"/>
    </source>
</evidence>
<dbReference type="OrthoDB" id="5862080at2759"/>
<feature type="compositionally biased region" description="Polar residues" evidence="1">
    <location>
        <begin position="446"/>
        <end position="457"/>
    </location>
</feature>
<protein>
    <recommendedName>
        <fullName evidence="3">ISXO2-like transposase domain-containing protein</fullName>
    </recommendedName>
</protein>
<feature type="compositionally biased region" description="Polar residues" evidence="1">
    <location>
        <begin position="464"/>
        <end position="501"/>
    </location>
</feature>
<gene>
    <name evidence="4" type="primary">Cnig_chr_II.g4668</name>
    <name evidence="4" type="ORF">B9Z55_004668</name>
</gene>
<keyword evidence="2" id="KW-0732">Signal</keyword>
<organism evidence="4 5">
    <name type="scientific">Caenorhabditis nigoni</name>
    <dbReference type="NCBI Taxonomy" id="1611254"/>
    <lineage>
        <taxon>Eukaryota</taxon>
        <taxon>Metazoa</taxon>
        <taxon>Ecdysozoa</taxon>
        <taxon>Nematoda</taxon>
        <taxon>Chromadorea</taxon>
        <taxon>Rhabditida</taxon>
        <taxon>Rhabditina</taxon>
        <taxon>Rhabditomorpha</taxon>
        <taxon>Rhabditoidea</taxon>
        <taxon>Rhabditidae</taxon>
        <taxon>Peloderinae</taxon>
        <taxon>Caenorhabditis</taxon>
    </lineage>
</organism>
<feature type="domain" description="ISXO2-like transposase" evidence="3">
    <location>
        <begin position="192"/>
        <end position="339"/>
    </location>
</feature>
<dbReference type="PANTHER" id="PTHR47163">
    <property type="entry name" value="DDE_TNP_IS1595 DOMAIN-CONTAINING PROTEIN"/>
    <property type="match status" value="1"/>
</dbReference>
<comment type="caution">
    <text evidence="4">The sequence shown here is derived from an EMBL/GenBank/DDBJ whole genome shotgun (WGS) entry which is preliminary data.</text>
</comment>
<dbReference type="AlphaFoldDB" id="A0A2G5UXJ3"/>
<name>A0A2G5UXJ3_9PELO</name>
<dbReference type="Pfam" id="PF12762">
    <property type="entry name" value="DDE_Tnp_IS1595"/>
    <property type="match status" value="1"/>
</dbReference>
<evidence type="ECO:0000313" key="5">
    <source>
        <dbReference type="Proteomes" id="UP000230233"/>
    </source>
</evidence>
<feature type="signal peptide" evidence="2">
    <location>
        <begin position="1"/>
        <end position="18"/>
    </location>
</feature>
<accession>A0A2G5UXJ3</accession>
<feature type="compositionally biased region" description="Acidic residues" evidence="1">
    <location>
        <begin position="510"/>
        <end position="522"/>
    </location>
</feature>